<evidence type="ECO:0000256" key="1">
    <source>
        <dbReference type="SAM" id="Phobius"/>
    </source>
</evidence>
<feature type="transmembrane region" description="Helical" evidence="1">
    <location>
        <begin position="96"/>
        <end position="116"/>
    </location>
</feature>
<proteinExistence type="predicted"/>
<dbReference type="Proteomes" id="UP000295696">
    <property type="component" value="Unassembled WGS sequence"/>
</dbReference>
<gene>
    <name evidence="2" type="ORF">EDD52_104158</name>
</gene>
<keyword evidence="1" id="KW-0812">Transmembrane</keyword>
<protein>
    <submittedName>
        <fullName evidence="2">Uncharacterized protein</fullName>
    </submittedName>
</protein>
<feature type="transmembrane region" description="Helical" evidence="1">
    <location>
        <begin position="60"/>
        <end position="76"/>
    </location>
</feature>
<comment type="caution">
    <text evidence="2">The sequence shown here is derived from an EMBL/GenBank/DDBJ whole genome shotgun (WGS) entry which is preliminary data.</text>
</comment>
<keyword evidence="3" id="KW-1185">Reference proteome</keyword>
<evidence type="ECO:0000313" key="3">
    <source>
        <dbReference type="Proteomes" id="UP000295696"/>
    </source>
</evidence>
<keyword evidence="1" id="KW-0472">Membrane</keyword>
<sequence>MYRPIISALVGGLFVIAMSWFGLAALAGAHPGWDMQVALIGAPLGALLAMLLGWMERVRAAFIAGVVTSALAYALALRGKAAFAASYAEDQLAGMLWYNGWIGLCVGVTLALSAVLNRASIPAGRRSAPPPLA</sequence>
<reference evidence="2 3" key="1">
    <citation type="submission" date="2019-03" db="EMBL/GenBank/DDBJ databases">
        <title>Genomic Encyclopedia of Type Strains, Phase IV (KMG-IV): sequencing the most valuable type-strain genomes for metagenomic binning, comparative biology and taxonomic classification.</title>
        <authorList>
            <person name="Goeker M."/>
        </authorList>
    </citation>
    <scope>NUCLEOTIDE SEQUENCE [LARGE SCALE GENOMIC DNA]</scope>
    <source>
        <strain evidence="2 3">DSM 104836</strain>
    </source>
</reference>
<dbReference type="RefSeq" id="WP_132244016.1">
    <property type="nucleotide sequence ID" value="NZ_SLZU01000004.1"/>
</dbReference>
<feature type="transmembrane region" description="Helical" evidence="1">
    <location>
        <begin position="7"/>
        <end position="29"/>
    </location>
</feature>
<feature type="transmembrane region" description="Helical" evidence="1">
    <location>
        <begin position="35"/>
        <end position="53"/>
    </location>
</feature>
<evidence type="ECO:0000313" key="2">
    <source>
        <dbReference type="EMBL" id="TCS65372.1"/>
    </source>
</evidence>
<dbReference type="EMBL" id="SLZU01000004">
    <property type="protein sequence ID" value="TCS65372.1"/>
    <property type="molecule type" value="Genomic_DNA"/>
</dbReference>
<organism evidence="2 3">
    <name type="scientific">Primorskyibacter sedentarius</name>
    <dbReference type="NCBI Taxonomy" id="745311"/>
    <lineage>
        <taxon>Bacteria</taxon>
        <taxon>Pseudomonadati</taxon>
        <taxon>Pseudomonadota</taxon>
        <taxon>Alphaproteobacteria</taxon>
        <taxon>Rhodobacterales</taxon>
        <taxon>Roseobacteraceae</taxon>
        <taxon>Primorskyibacter</taxon>
    </lineage>
</organism>
<keyword evidence="1" id="KW-1133">Transmembrane helix</keyword>
<dbReference type="OrthoDB" id="7857583at2"/>
<accession>A0A4R3JHC4</accession>
<dbReference type="AlphaFoldDB" id="A0A4R3JHC4"/>
<name>A0A4R3JHC4_9RHOB</name>